<accession>A0A8X8DLF4</accession>
<dbReference type="Proteomes" id="UP000886885">
    <property type="component" value="Chromosome 1A"/>
</dbReference>
<dbReference type="PANTHER" id="PTHR46932:SF12">
    <property type="entry name" value="HEAVY METAL-ASSOCIATED ISOPRENYLATED PLANT PROTEIN 47"/>
    <property type="match status" value="1"/>
</dbReference>
<gene>
    <name evidence="1" type="ORF">POTOM_003517</name>
</gene>
<evidence type="ECO:0000313" key="1">
    <source>
        <dbReference type="EMBL" id="KAG6794275.1"/>
    </source>
</evidence>
<dbReference type="InterPro" id="IPR042885">
    <property type="entry name" value="HIPP47/16"/>
</dbReference>
<dbReference type="EMBL" id="JAAWWB010000001">
    <property type="protein sequence ID" value="KAG6794275.1"/>
    <property type="molecule type" value="Genomic_DNA"/>
</dbReference>
<comment type="caution">
    <text evidence="1">The sequence shown here is derived from an EMBL/GenBank/DDBJ whole genome shotgun (WGS) entry which is preliminary data.</text>
</comment>
<keyword evidence="2" id="KW-1185">Reference proteome</keyword>
<proteinExistence type="predicted"/>
<evidence type="ECO:0000313" key="2">
    <source>
        <dbReference type="Proteomes" id="UP000886885"/>
    </source>
</evidence>
<organism evidence="1 2">
    <name type="scientific">Populus tomentosa</name>
    <name type="common">Chinese white poplar</name>
    <dbReference type="NCBI Taxonomy" id="118781"/>
    <lineage>
        <taxon>Eukaryota</taxon>
        <taxon>Viridiplantae</taxon>
        <taxon>Streptophyta</taxon>
        <taxon>Embryophyta</taxon>
        <taxon>Tracheophyta</taxon>
        <taxon>Spermatophyta</taxon>
        <taxon>Magnoliopsida</taxon>
        <taxon>eudicotyledons</taxon>
        <taxon>Gunneridae</taxon>
        <taxon>Pentapetalae</taxon>
        <taxon>rosids</taxon>
        <taxon>fabids</taxon>
        <taxon>Malpighiales</taxon>
        <taxon>Salicaceae</taxon>
        <taxon>Saliceae</taxon>
        <taxon>Populus</taxon>
    </lineage>
</organism>
<name>A0A8X8DLF4_POPTO</name>
<dbReference type="PANTHER" id="PTHR46932">
    <property type="entry name" value="HEAVY METAL-ASSOCIATED ISOPRENYLATED PLANT PROTEIN 47"/>
    <property type="match status" value="1"/>
</dbReference>
<dbReference type="AlphaFoldDB" id="A0A8X8DLF4"/>
<reference evidence="1" key="1">
    <citation type="journal article" date="2020" name="bioRxiv">
        <title>Hybrid origin of Populus tomentosa Carr. identified through genome sequencing and phylogenomic analysis.</title>
        <authorList>
            <person name="An X."/>
            <person name="Gao K."/>
            <person name="Chen Z."/>
            <person name="Li J."/>
            <person name="Yang X."/>
            <person name="Yang X."/>
            <person name="Zhou J."/>
            <person name="Guo T."/>
            <person name="Zhao T."/>
            <person name="Huang S."/>
            <person name="Miao D."/>
            <person name="Khan W.U."/>
            <person name="Rao P."/>
            <person name="Ye M."/>
            <person name="Lei B."/>
            <person name="Liao W."/>
            <person name="Wang J."/>
            <person name="Ji L."/>
            <person name="Li Y."/>
            <person name="Guo B."/>
            <person name="Mustafa N.S."/>
            <person name="Li S."/>
            <person name="Yun Q."/>
            <person name="Keller S.R."/>
            <person name="Mao J."/>
            <person name="Zhang R."/>
            <person name="Strauss S.H."/>
        </authorList>
    </citation>
    <scope>NUCLEOTIDE SEQUENCE</scope>
    <source>
        <strain evidence="1">GM15</strain>
        <tissue evidence="1">Leaf</tissue>
    </source>
</reference>
<sequence length="167" mass="18848">MAATENSTHLSGSKYSNSLQAKHIHSNTVIEYEGVTSVALEAAKDQIVVVGEEVDSVKLANSLRKKLTVRYTPRRNSVADRKNHTLEANGIEQQQQLYQVISMDGMGMPSLDHLSQTYDEKELLRTPPQKFFELKNKPSRKTLSEWKSYPSLTSLGNAEYQNDIQHL</sequence>
<dbReference type="OrthoDB" id="692882at2759"/>
<protein>
    <submittedName>
        <fullName evidence="1">Uncharacterized protein</fullName>
    </submittedName>
</protein>